<dbReference type="AlphaFoldDB" id="A0A2V1DFK0"/>
<feature type="region of interest" description="Disordered" evidence="1">
    <location>
        <begin position="1"/>
        <end position="57"/>
    </location>
</feature>
<dbReference type="EMBL" id="KZ805453">
    <property type="protein sequence ID" value="PVH96818.1"/>
    <property type="molecule type" value="Genomic_DNA"/>
</dbReference>
<dbReference type="OrthoDB" id="3794650at2759"/>
<keyword evidence="3" id="KW-1185">Reference proteome</keyword>
<sequence length="267" mass="29992">MTSPNTNRGNRRNTISSTNRRNTTGTGNRRGSANTRGRRSSANAANVNTPRANTAPAGLPPTELILLSQVDATQPNFLSLGDWQNVLQPLTKKTFVLENAVDLETLSKLIKSSNIPRLDHAITSISLPKLFWFSGVRGSRTENETLEFLTELPALTHLQITLHTAGLTKAKWSEFQQNSIEQYDVVKSKQRVPLTVDEVVQFYDLQKICKYNHLRFLRIQCYDSAIVRQQTPSADPLAVFFELREWLTSAMQGRTVVDLVVNPGERE</sequence>
<name>A0A2V1DFK0_9PLEO</name>
<proteinExistence type="predicted"/>
<reference evidence="2 3" key="1">
    <citation type="journal article" date="2018" name="Sci. Rep.">
        <title>Comparative genomics provides insights into the lifestyle and reveals functional heterogeneity of dark septate endophytic fungi.</title>
        <authorList>
            <person name="Knapp D.G."/>
            <person name="Nemeth J.B."/>
            <person name="Barry K."/>
            <person name="Hainaut M."/>
            <person name="Henrissat B."/>
            <person name="Johnson J."/>
            <person name="Kuo A."/>
            <person name="Lim J.H.P."/>
            <person name="Lipzen A."/>
            <person name="Nolan M."/>
            <person name="Ohm R.A."/>
            <person name="Tamas L."/>
            <person name="Grigoriev I.V."/>
            <person name="Spatafora J.W."/>
            <person name="Nagy L.G."/>
            <person name="Kovacs G.M."/>
        </authorList>
    </citation>
    <scope>NUCLEOTIDE SEQUENCE [LARGE SCALE GENOMIC DNA]</scope>
    <source>
        <strain evidence="2 3">DSE2036</strain>
    </source>
</reference>
<organism evidence="2 3">
    <name type="scientific">Periconia macrospinosa</name>
    <dbReference type="NCBI Taxonomy" id="97972"/>
    <lineage>
        <taxon>Eukaryota</taxon>
        <taxon>Fungi</taxon>
        <taxon>Dikarya</taxon>
        <taxon>Ascomycota</taxon>
        <taxon>Pezizomycotina</taxon>
        <taxon>Dothideomycetes</taxon>
        <taxon>Pleosporomycetidae</taxon>
        <taxon>Pleosporales</taxon>
        <taxon>Massarineae</taxon>
        <taxon>Periconiaceae</taxon>
        <taxon>Periconia</taxon>
    </lineage>
</organism>
<dbReference type="Proteomes" id="UP000244855">
    <property type="component" value="Unassembled WGS sequence"/>
</dbReference>
<evidence type="ECO:0000313" key="2">
    <source>
        <dbReference type="EMBL" id="PVH96818.1"/>
    </source>
</evidence>
<accession>A0A2V1DFK0</accession>
<protein>
    <submittedName>
        <fullName evidence="2">Uncharacterized protein</fullName>
    </submittedName>
</protein>
<feature type="compositionally biased region" description="Low complexity" evidence="1">
    <location>
        <begin position="1"/>
        <end position="46"/>
    </location>
</feature>
<evidence type="ECO:0000313" key="3">
    <source>
        <dbReference type="Proteomes" id="UP000244855"/>
    </source>
</evidence>
<evidence type="ECO:0000256" key="1">
    <source>
        <dbReference type="SAM" id="MobiDB-lite"/>
    </source>
</evidence>
<gene>
    <name evidence="2" type="ORF">DM02DRAFT_631633</name>
</gene>